<evidence type="ECO:0000313" key="1">
    <source>
        <dbReference type="EMBL" id="RNA00039.1"/>
    </source>
</evidence>
<evidence type="ECO:0000313" key="2">
    <source>
        <dbReference type="Proteomes" id="UP000276133"/>
    </source>
</evidence>
<dbReference type="AlphaFoldDB" id="A0A3M7PM25"/>
<reference evidence="1 2" key="1">
    <citation type="journal article" date="2018" name="Sci. Rep.">
        <title>Genomic signatures of local adaptation to the degree of environmental predictability in rotifers.</title>
        <authorList>
            <person name="Franch-Gras L."/>
            <person name="Hahn C."/>
            <person name="Garcia-Roger E.M."/>
            <person name="Carmona M.J."/>
            <person name="Serra M."/>
            <person name="Gomez A."/>
        </authorList>
    </citation>
    <scope>NUCLEOTIDE SEQUENCE [LARGE SCALE GENOMIC DNA]</scope>
    <source>
        <strain evidence="1">HYR1</strain>
    </source>
</reference>
<dbReference type="Proteomes" id="UP000276133">
    <property type="component" value="Unassembled WGS sequence"/>
</dbReference>
<protein>
    <submittedName>
        <fullName evidence="1">Uncharacterized protein</fullName>
    </submittedName>
</protein>
<gene>
    <name evidence="1" type="ORF">BpHYR1_025384</name>
</gene>
<dbReference type="EMBL" id="REGN01009950">
    <property type="protein sequence ID" value="RNA00039.1"/>
    <property type="molecule type" value="Genomic_DNA"/>
</dbReference>
<comment type="caution">
    <text evidence="1">The sequence shown here is derived from an EMBL/GenBank/DDBJ whole genome shotgun (WGS) entry which is preliminary data.</text>
</comment>
<proteinExistence type="predicted"/>
<keyword evidence="2" id="KW-1185">Reference proteome</keyword>
<sequence>MSPLLKFFKSLKTTDTSFKNSIIEKIKIIVHLNCKKNKIFSLIVDLAIVMRKKSRFRFYVSN</sequence>
<name>A0A3M7PM25_BRAPC</name>
<organism evidence="1 2">
    <name type="scientific">Brachionus plicatilis</name>
    <name type="common">Marine rotifer</name>
    <name type="synonym">Brachionus muelleri</name>
    <dbReference type="NCBI Taxonomy" id="10195"/>
    <lineage>
        <taxon>Eukaryota</taxon>
        <taxon>Metazoa</taxon>
        <taxon>Spiralia</taxon>
        <taxon>Gnathifera</taxon>
        <taxon>Rotifera</taxon>
        <taxon>Eurotatoria</taxon>
        <taxon>Monogononta</taxon>
        <taxon>Pseudotrocha</taxon>
        <taxon>Ploima</taxon>
        <taxon>Brachionidae</taxon>
        <taxon>Brachionus</taxon>
    </lineage>
</organism>
<accession>A0A3M7PM25</accession>